<protein>
    <submittedName>
        <fullName evidence="2">Uncharacterized protein</fullName>
    </submittedName>
</protein>
<keyword evidence="3" id="KW-1185">Reference proteome</keyword>
<dbReference type="AlphaFoldDB" id="A0A5C3M3Y2"/>
<gene>
    <name evidence="2" type="ORF">BDQ12DRAFT_680402</name>
</gene>
<name>A0A5C3M3Y2_9AGAR</name>
<dbReference type="Proteomes" id="UP000308652">
    <property type="component" value="Unassembled WGS sequence"/>
</dbReference>
<dbReference type="OrthoDB" id="3355886at2759"/>
<evidence type="ECO:0000313" key="2">
    <source>
        <dbReference type="EMBL" id="TFK40134.1"/>
    </source>
</evidence>
<reference evidence="2 3" key="1">
    <citation type="journal article" date="2019" name="Nat. Ecol. Evol.">
        <title>Megaphylogeny resolves global patterns of mushroom evolution.</title>
        <authorList>
            <person name="Varga T."/>
            <person name="Krizsan K."/>
            <person name="Foldi C."/>
            <person name="Dima B."/>
            <person name="Sanchez-Garcia M."/>
            <person name="Sanchez-Ramirez S."/>
            <person name="Szollosi G.J."/>
            <person name="Szarkandi J.G."/>
            <person name="Papp V."/>
            <person name="Albert L."/>
            <person name="Andreopoulos W."/>
            <person name="Angelini C."/>
            <person name="Antonin V."/>
            <person name="Barry K.W."/>
            <person name="Bougher N.L."/>
            <person name="Buchanan P."/>
            <person name="Buyck B."/>
            <person name="Bense V."/>
            <person name="Catcheside P."/>
            <person name="Chovatia M."/>
            <person name="Cooper J."/>
            <person name="Damon W."/>
            <person name="Desjardin D."/>
            <person name="Finy P."/>
            <person name="Geml J."/>
            <person name="Haridas S."/>
            <person name="Hughes K."/>
            <person name="Justo A."/>
            <person name="Karasinski D."/>
            <person name="Kautmanova I."/>
            <person name="Kiss B."/>
            <person name="Kocsube S."/>
            <person name="Kotiranta H."/>
            <person name="LaButti K.M."/>
            <person name="Lechner B.E."/>
            <person name="Liimatainen K."/>
            <person name="Lipzen A."/>
            <person name="Lukacs Z."/>
            <person name="Mihaltcheva S."/>
            <person name="Morgado L.N."/>
            <person name="Niskanen T."/>
            <person name="Noordeloos M.E."/>
            <person name="Ohm R.A."/>
            <person name="Ortiz-Santana B."/>
            <person name="Ovrebo C."/>
            <person name="Racz N."/>
            <person name="Riley R."/>
            <person name="Savchenko A."/>
            <person name="Shiryaev A."/>
            <person name="Soop K."/>
            <person name="Spirin V."/>
            <person name="Szebenyi C."/>
            <person name="Tomsovsky M."/>
            <person name="Tulloss R.E."/>
            <person name="Uehling J."/>
            <person name="Grigoriev I.V."/>
            <person name="Vagvolgyi C."/>
            <person name="Papp T."/>
            <person name="Martin F.M."/>
            <person name="Miettinen O."/>
            <person name="Hibbett D.S."/>
            <person name="Nagy L.G."/>
        </authorList>
    </citation>
    <scope>NUCLEOTIDE SEQUENCE [LARGE SCALE GENOMIC DNA]</scope>
    <source>
        <strain evidence="2 3">CBS 166.37</strain>
    </source>
</reference>
<organism evidence="2 3">
    <name type="scientific">Crucibulum laeve</name>
    <dbReference type="NCBI Taxonomy" id="68775"/>
    <lineage>
        <taxon>Eukaryota</taxon>
        <taxon>Fungi</taxon>
        <taxon>Dikarya</taxon>
        <taxon>Basidiomycota</taxon>
        <taxon>Agaricomycotina</taxon>
        <taxon>Agaricomycetes</taxon>
        <taxon>Agaricomycetidae</taxon>
        <taxon>Agaricales</taxon>
        <taxon>Agaricineae</taxon>
        <taxon>Nidulariaceae</taxon>
        <taxon>Crucibulum</taxon>
    </lineage>
</organism>
<evidence type="ECO:0000313" key="3">
    <source>
        <dbReference type="Proteomes" id="UP000308652"/>
    </source>
</evidence>
<feature type="region of interest" description="Disordered" evidence="1">
    <location>
        <begin position="141"/>
        <end position="160"/>
    </location>
</feature>
<proteinExistence type="predicted"/>
<evidence type="ECO:0000256" key="1">
    <source>
        <dbReference type="SAM" id="MobiDB-lite"/>
    </source>
</evidence>
<feature type="region of interest" description="Disordered" evidence="1">
    <location>
        <begin position="176"/>
        <end position="210"/>
    </location>
</feature>
<sequence>MASLSNIMRPLARNATSAARSTPRPAPARSFHSPFVVLGNSPLTAPPSASSNVSSVYEKYNEHYNEPFISSSGTRTYVVSEPDASTRHYQVPAGAYPTSAPYVNFTATEAPDFEGAQTSSTSSSIFAHQFTTRAARQHRGGVGESSAVRHQSAPGEMGARGGGYGGLGIMDKNGTTAGIGELGARNPPPDGAAAESFSKAGVDNAWKLRK</sequence>
<dbReference type="EMBL" id="ML213597">
    <property type="protein sequence ID" value="TFK40134.1"/>
    <property type="molecule type" value="Genomic_DNA"/>
</dbReference>
<accession>A0A5C3M3Y2</accession>